<dbReference type="AlphaFoldDB" id="A0A2C5ZP49"/>
<dbReference type="Proteomes" id="UP000226431">
    <property type="component" value="Unassembled WGS sequence"/>
</dbReference>
<proteinExistence type="predicted"/>
<comment type="caution">
    <text evidence="1">The sequence shown here is derived from an EMBL/GenBank/DDBJ whole genome shotgun (WGS) entry which is preliminary data.</text>
</comment>
<gene>
    <name evidence="1" type="ORF">CDD80_3363</name>
</gene>
<keyword evidence="2" id="KW-1185">Reference proteome</keyword>
<sequence length="211" mass="23518">MDLDKQGLSDVCRANKGHQFETFDDDLAHVSALSHAAVNLVRDEHDQNHAKRDATLIEHPKTIAALAAHQVADHEIVLRVTRPKKDSAEADFPLAVFSTRAEADNGTKNMLAFNFDTSMKEALRKAEAARLFLPDALPTHPQSPMVTRTCPVQELPRVIIDLRQELKARDDMVSLHTLAAGTITFEEFQQGNPVQSSLVKRELVKILEQAR</sequence>
<name>A0A2C5ZP49_9HYPO</name>
<evidence type="ECO:0000313" key="2">
    <source>
        <dbReference type="Proteomes" id="UP000226431"/>
    </source>
</evidence>
<evidence type="ECO:0000313" key="1">
    <source>
        <dbReference type="EMBL" id="PHH81081.1"/>
    </source>
</evidence>
<reference evidence="1 2" key="1">
    <citation type="submission" date="2017-06" db="EMBL/GenBank/DDBJ databases">
        <title>Ant-infecting Ophiocordyceps genomes reveal a high diversity of potential behavioral manipulation genes and a possible major role for enterotoxins.</title>
        <authorList>
            <person name="De Bekker C."/>
            <person name="Evans H.C."/>
            <person name="Brachmann A."/>
            <person name="Hughes D.P."/>
        </authorList>
    </citation>
    <scope>NUCLEOTIDE SEQUENCE [LARGE SCALE GENOMIC DNA]</scope>
    <source>
        <strain evidence="1 2">Map16</strain>
    </source>
</reference>
<protein>
    <submittedName>
        <fullName evidence="1">Uncharacterized protein</fullName>
    </submittedName>
</protein>
<dbReference type="EMBL" id="NJES01000003">
    <property type="protein sequence ID" value="PHH81081.1"/>
    <property type="molecule type" value="Genomic_DNA"/>
</dbReference>
<accession>A0A2C5ZP49</accession>
<organism evidence="1 2">
    <name type="scientific">Ophiocordyceps camponoti-rufipedis</name>
    <dbReference type="NCBI Taxonomy" id="2004952"/>
    <lineage>
        <taxon>Eukaryota</taxon>
        <taxon>Fungi</taxon>
        <taxon>Dikarya</taxon>
        <taxon>Ascomycota</taxon>
        <taxon>Pezizomycotina</taxon>
        <taxon>Sordariomycetes</taxon>
        <taxon>Hypocreomycetidae</taxon>
        <taxon>Hypocreales</taxon>
        <taxon>Ophiocordycipitaceae</taxon>
        <taxon>Ophiocordyceps</taxon>
    </lineage>
</organism>